<keyword evidence="4 10" id="KW-0067">ATP-binding</keyword>
<dbReference type="InterPro" id="IPR003439">
    <property type="entry name" value="ABC_transporter-like_ATP-bd"/>
</dbReference>
<organism evidence="10 11">
    <name type="scientific">Hominisplanchenecus faecis</name>
    <dbReference type="NCBI Taxonomy" id="2885351"/>
    <lineage>
        <taxon>Bacteria</taxon>
        <taxon>Bacillati</taxon>
        <taxon>Bacillota</taxon>
        <taxon>Clostridia</taxon>
        <taxon>Lachnospirales</taxon>
        <taxon>Lachnospiraceae</taxon>
        <taxon>Hominisplanchenecus</taxon>
    </lineage>
</organism>
<dbReference type="InterPro" id="IPR027417">
    <property type="entry name" value="P-loop_NTPase"/>
</dbReference>
<reference evidence="10 11" key="1">
    <citation type="submission" date="2021-10" db="EMBL/GenBank/DDBJ databases">
        <title>Anaerobic single-cell dispensing facilitates the cultivation of human gut bacteria.</title>
        <authorList>
            <person name="Afrizal A."/>
        </authorList>
    </citation>
    <scope>NUCLEOTIDE SEQUENCE [LARGE SCALE GENOMIC DNA]</scope>
    <source>
        <strain evidence="10 11">CLA-AA-H246</strain>
    </source>
</reference>
<keyword evidence="11" id="KW-1185">Reference proteome</keyword>
<comment type="subcellular location">
    <subcellularLocation>
        <location evidence="1">Cell membrane</location>
        <topology evidence="1">Multi-pass membrane protein</topology>
    </subcellularLocation>
</comment>
<keyword evidence="6 7" id="KW-0472">Membrane</keyword>
<dbReference type="InterPro" id="IPR017871">
    <property type="entry name" value="ABC_transporter-like_CS"/>
</dbReference>
<dbReference type="CDD" id="cd18547">
    <property type="entry name" value="ABC_6TM_Tm288_like"/>
    <property type="match status" value="1"/>
</dbReference>
<keyword evidence="3" id="KW-0547">Nucleotide-binding</keyword>
<dbReference type="Gene3D" id="3.40.50.300">
    <property type="entry name" value="P-loop containing nucleotide triphosphate hydrolases"/>
    <property type="match status" value="1"/>
</dbReference>
<feature type="domain" description="ABC transmembrane type-1" evidence="9">
    <location>
        <begin position="30"/>
        <end position="386"/>
    </location>
</feature>
<dbReference type="PROSITE" id="PS00211">
    <property type="entry name" value="ABC_TRANSPORTER_1"/>
    <property type="match status" value="1"/>
</dbReference>
<dbReference type="InterPro" id="IPR039421">
    <property type="entry name" value="Type_1_exporter"/>
</dbReference>
<dbReference type="InterPro" id="IPR003593">
    <property type="entry name" value="AAA+_ATPase"/>
</dbReference>
<feature type="transmembrane region" description="Helical" evidence="7">
    <location>
        <begin position="143"/>
        <end position="168"/>
    </location>
</feature>
<dbReference type="SUPFAM" id="SSF52540">
    <property type="entry name" value="P-loop containing nucleoside triphosphate hydrolases"/>
    <property type="match status" value="1"/>
</dbReference>
<sequence length="664" mass="73716">MHKKRQKPKNLKAALSNLFSYCKKEAGIILFALIMAALGAVLTIAGPNQISKITDYIYNGLTGGISSEAVQEDIQKQIQSGQINIMDYLPEGTDPSSIDFQNLDLTDKNSELAQNIVNNIRLSDEFRAAHQDDGIDMNGIFKVAVFLLGLYLISALCSFSQHFIMATVTQKLSKRMRKDIDGKINRLPLKYFSEHSYGDVLSRVTNDVDTIGQAFSNSLAAIVSAAAQFIGCLIMMYYTNWILGTTTVVTTLLGLVLMVLIMKHSQHYFTDRQRSLGELNGYIEEMYAGHDVIRISGAEGQVRERFEKLNGAVRTANYKSQFLSGLMQPLMTFIGNFGYVAVCIIGALLVMKGQITFGVITAFLIYVRLFEQPLRQISQGMTNIQSAAAASERVFEFLSEEELEDESAKMANVEEVEGDVVFSHVKFSYPSVPDKEIIHDFSVHVKPGQKAAIVGPTGAGKTTLVNLLMRFFEPTGGTITIDGVDTKDMTRENVHRKFGMVLQDTWLFEGSVRENLLYNNENVSEETMINACKACGIHSFIKALPQGYDTILTDNTSISAGQKQLLTIARAMIQNSPMLILDEATSSVDTRTELLTQRAMDQLTQKRTSFVIAHRLSTIKNADIILVMRDGDIVEQGNHEELLAKGGFYADLYTSQFEQSEVQA</sequence>
<comment type="caution">
    <text evidence="10">The sequence shown here is derived from an EMBL/GenBank/DDBJ whole genome shotgun (WGS) entry which is preliminary data.</text>
</comment>
<evidence type="ECO:0000256" key="5">
    <source>
        <dbReference type="ARBA" id="ARBA00022989"/>
    </source>
</evidence>
<dbReference type="GO" id="GO:0005524">
    <property type="term" value="F:ATP binding"/>
    <property type="evidence" value="ECO:0007669"/>
    <property type="project" value="UniProtKB-KW"/>
</dbReference>
<feature type="domain" description="ABC transporter" evidence="8">
    <location>
        <begin position="420"/>
        <end position="655"/>
    </location>
</feature>
<dbReference type="EMBL" id="JAJEQE010000008">
    <property type="protein sequence ID" value="MCC2148419.1"/>
    <property type="molecule type" value="Genomic_DNA"/>
</dbReference>
<dbReference type="Proteomes" id="UP001299235">
    <property type="component" value="Unassembled WGS sequence"/>
</dbReference>
<dbReference type="PROSITE" id="PS50893">
    <property type="entry name" value="ABC_TRANSPORTER_2"/>
    <property type="match status" value="1"/>
</dbReference>
<gene>
    <name evidence="10" type="ORF">LKD42_04000</name>
</gene>
<evidence type="ECO:0000256" key="2">
    <source>
        <dbReference type="ARBA" id="ARBA00022692"/>
    </source>
</evidence>
<name>A0ABS8ETZ0_9FIRM</name>
<dbReference type="CDD" id="cd03254">
    <property type="entry name" value="ABCC_Glucan_exporter_like"/>
    <property type="match status" value="1"/>
</dbReference>
<dbReference type="SUPFAM" id="SSF90123">
    <property type="entry name" value="ABC transporter transmembrane region"/>
    <property type="match status" value="1"/>
</dbReference>
<dbReference type="InterPro" id="IPR036640">
    <property type="entry name" value="ABC1_TM_sf"/>
</dbReference>
<dbReference type="PANTHER" id="PTHR43394">
    <property type="entry name" value="ATP-DEPENDENT PERMEASE MDL1, MITOCHONDRIAL"/>
    <property type="match status" value="1"/>
</dbReference>
<evidence type="ECO:0000259" key="8">
    <source>
        <dbReference type="PROSITE" id="PS50893"/>
    </source>
</evidence>
<dbReference type="SMART" id="SM00382">
    <property type="entry name" value="AAA"/>
    <property type="match status" value="1"/>
</dbReference>
<evidence type="ECO:0000256" key="1">
    <source>
        <dbReference type="ARBA" id="ARBA00004651"/>
    </source>
</evidence>
<keyword evidence="2 7" id="KW-0812">Transmembrane</keyword>
<dbReference type="Pfam" id="PF00664">
    <property type="entry name" value="ABC_membrane"/>
    <property type="match status" value="1"/>
</dbReference>
<evidence type="ECO:0000256" key="4">
    <source>
        <dbReference type="ARBA" id="ARBA00022840"/>
    </source>
</evidence>
<evidence type="ECO:0000313" key="11">
    <source>
        <dbReference type="Proteomes" id="UP001299235"/>
    </source>
</evidence>
<evidence type="ECO:0000256" key="3">
    <source>
        <dbReference type="ARBA" id="ARBA00022741"/>
    </source>
</evidence>
<dbReference type="Pfam" id="PF00005">
    <property type="entry name" value="ABC_tran"/>
    <property type="match status" value="1"/>
</dbReference>
<dbReference type="PROSITE" id="PS50929">
    <property type="entry name" value="ABC_TM1F"/>
    <property type="match status" value="1"/>
</dbReference>
<feature type="transmembrane region" description="Helical" evidence="7">
    <location>
        <begin position="330"/>
        <end position="349"/>
    </location>
</feature>
<dbReference type="InterPro" id="IPR011527">
    <property type="entry name" value="ABC1_TM_dom"/>
</dbReference>
<feature type="transmembrane region" description="Helical" evidence="7">
    <location>
        <begin position="219"/>
        <end position="238"/>
    </location>
</feature>
<proteinExistence type="predicted"/>
<protein>
    <submittedName>
        <fullName evidence="10">ABC transporter ATP-binding protein/permease</fullName>
    </submittedName>
</protein>
<evidence type="ECO:0000313" key="10">
    <source>
        <dbReference type="EMBL" id="MCC2148419.1"/>
    </source>
</evidence>
<feature type="transmembrane region" description="Helical" evidence="7">
    <location>
        <begin position="26"/>
        <end position="46"/>
    </location>
</feature>
<dbReference type="PANTHER" id="PTHR43394:SF1">
    <property type="entry name" value="ATP-BINDING CASSETTE SUB-FAMILY B MEMBER 10, MITOCHONDRIAL"/>
    <property type="match status" value="1"/>
</dbReference>
<dbReference type="Gene3D" id="1.20.1560.10">
    <property type="entry name" value="ABC transporter type 1, transmembrane domain"/>
    <property type="match status" value="1"/>
</dbReference>
<evidence type="ECO:0000259" key="9">
    <source>
        <dbReference type="PROSITE" id="PS50929"/>
    </source>
</evidence>
<accession>A0ABS8ETZ0</accession>
<evidence type="ECO:0000256" key="7">
    <source>
        <dbReference type="SAM" id="Phobius"/>
    </source>
</evidence>
<keyword evidence="5 7" id="KW-1133">Transmembrane helix</keyword>
<feature type="transmembrane region" description="Helical" evidence="7">
    <location>
        <begin position="244"/>
        <end position="262"/>
    </location>
</feature>
<evidence type="ECO:0000256" key="6">
    <source>
        <dbReference type="ARBA" id="ARBA00023136"/>
    </source>
</evidence>
<dbReference type="RefSeq" id="WP_248834867.1">
    <property type="nucleotide sequence ID" value="NZ_JAJEQE010000008.1"/>
</dbReference>